<protein>
    <submittedName>
        <fullName evidence="1">Uncharacterized protein</fullName>
    </submittedName>
</protein>
<gene>
    <name evidence="1" type="ORF">Sru01_27310</name>
</gene>
<dbReference type="EMBL" id="BOOU01000041">
    <property type="protein sequence ID" value="GII77749.1"/>
    <property type="molecule type" value="Genomic_DNA"/>
</dbReference>
<keyword evidence="2" id="KW-1185">Reference proteome</keyword>
<name>A0A919R166_9ACTN</name>
<comment type="caution">
    <text evidence="1">The sequence shown here is derived from an EMBL/GenBank/DDBJ whole genome shotgun (WGS) entry which is preliminary data.</text>
</comment>
<reference evidence="1" key="1">
    <citation type="submission" date="2021-01" db="EMBL/GenBank/DDBJ databases">
        <title>Whole genome shotgun sequence of Sphaerisporangium rufum NBRC 109079.</title>
        <authorList>
            <person name="Komaki H."/>
            <person name="Tamura T."/>
        </authorList>
    </citation>
    <scope>NUCLEOTIDE SEQUENCE</scope>
    <source>
        <strain evidence="1">NBRC 109079</strain>
    </source>
</reference>
<proteinExistence type="predicted"/>
<sequence length="59" mass="6312">MPSGVVTVLISVPSLIARSMIVNRALAGNEVRPAATAWTRAMDFVRRPEHEIRADAPGG</sequence>
<evidence type="ECO:0000313" key="1">
    <source>
        <dbReference type="EMBL" id="GII77749.1"/>
    </source>
</evidence>
<accession>A0A919R166</accession>
<evidence type="ECO:0000313" key="2">
    <source>
        <dbReference type="Proteomes" id="UP000655287"/>
    </source>
</evidence>
<dbReference type="Proteomes" id="UP000655287">
    <property type="component" value="Unassembled WGS sequence"/>
</dbReference>
<organism evidence="1 2">
    <name type="scientific">Sphaerisporangium rufum</name>
    <dbReference type="NCBI Taxonomy" id="1381558"/>
    <lineage>
        <taxon>Bacteria</taxon>
        <taxon>Bacillati</taxon>
        <taxon>Actinomycetota</taxon>
        <taxon>Actinomycetes</taxon>
        <taxon>Streptosporangiales</taxon>
        <taxon>Streptosporangiaceae</taxon>
        <taxon>Sphaerisporangium</taxon>
    </lineage>
</organism>
<dbReference type="AlphaFoldDB" id="A0A919R166"/>